<evidence type="ECO:0000256" key="11">
    <source>
        <dbReference type="ARBA" id="ARBA00022975"/>
    </source>
</evidence>
<dbReference type="GO" id="GO:0005737">
    <property type="term" value="C:cytoplasm"/>
    <property type="evidence" value="ECO:0007669"/>
    <property type="project" value="TreeGrafter"/>
</dbReference>
<dbReference type="AlphaFoldDB" id="A0A068NW13"/>
<feature type="domain" description="MGS-like" evidence="17">
    <location>
        <begin position="434"/>
        <end position="573"/>
    </location>
</feature>
<accession>A0A068NW13</accession>
<dbReference type="InterPro" id="IPR011607">
    <property type="entry name" value="MGS-like_dom"/>
</dbReference>
<evidence type="ECO:0000256" key="4">
    <source>
        <dbReference type="ARBA" id="ARBA00022598"/>
    </source>
</evidence>
<dbReference type="SUPFAM" id="SSF52440">
    <property type="entry name" value="PreATP-grasp domain"/>
    <property type="match status" value="1"/>
</dbReference>
<dbReference type="InterPro" id="IPR033937">
    <property type="entry name" value="MGS_CPS_CarB"/>
</dbReference>
<keyword evidence="7" id="KW-0677">Repeat</keyword>
<keyword evidence="8 15" id="KW-0547">Nucleotide-binding</keyword>
<dbReference type="Gene3D" id="3.40.50.1380">
    <property type="entry name" value="Methylglyoxal synthase-like domain"/>
    <property type="match status" value="1"/>
</dbReference>
<dbReference type="InterPro" id="IPR011761">
    <property type="entry name" value="ATP-grasp"/>
</dbReference>
<dbReference type="PANTHER" id="PTHR11405">
    <property type="entry name" value="CARBAMOYLTRANSFERASE FAMILY MEMBER"/>
    <property type="match status" value="1"/>
</dbReference>
<dbReference type="FunFam" id="3.30.470.20:FF:000026">
    <property type="entry name" value="Carbamoyl-phosphate synthase large chain"/>
    <property type="match status" value="1"/>
</dbReference>
<dbReference type="PROSITE" id="PS50975">
    <property type="entry name" value="ATP_GRASP"/>
    <property type="match status" value="1"/>
</dbReference>
<evidence type="ECO:0000313" key="19">
    <source>
        <dbReference type="Proteomes" id="UP000027982"/>
    </source>
</evidence>
<dbReference type="EMBL" id="CP007139">
    <property type="protein sequence ID" value="AIE87621.1"/>
    <property type="molecule type" value="Genomic_DNA"/>
</dbReference>
<keyword evidence="6" id="KW-0479">Metal-binding</keyword>
<keyword evidence="12" id="KW-0464">Manganese</keyword>
<evidence type="ECO:0000256" key="12">
    <source>
        <dbReference type="ARBA" id="ARBA00023211"/>
    </source>
</evidence>
<evidence type="ECO:0000256" key="13">
    <source>
        <dbReference type="ARBA" id="ARBA00047359"/>
    </source>
</evidence>
<dbReference type="PROSITE" id="PS00866">
    <property type="entry name" value="CPSASE_1"/>
    <property type="match status" value="1"/>
</dbReference>
<comment type="pathway">
    <text evidence="1">Amino-acid biosynthesis; L-arginine biosynthesis; carbamoyl phosphate from bicarbonate: step 1/1.</text>
</comment>
<dbReference type="Pfam" id="PF25596">
    <property type="entry name" value="CPSase_L_D1"/>
    <property type="match status" value="1"/>
</dbReference>
<dbReference type="InterPro" id="IPR058047">
    <property type="entry name" value="CPSase_preATP-grasp"/>
</dbReference>
<dbReference type="InterPro" id="IPR036914">
    <property type="entry name" value="MGS-like_dom_sf"/>
</dbReference>
<dbReference type="HOGENOM" id="CLU_000513_3_4_0"/>
<keyword evidence="10" id="KW-0460">Magnesium</keyword>
<dbReference type="GO" id="GO:0044205">
    <property type="term" value="P:'de novo' UMP biosynthetic process"/>
    <property type="evidence" value="ECO:0007669"/>
    <property type="project" value="UniProtKB-UniPathway"/>
</dbReference>
<comment type="similarity">
    <text evidence="2">Belongs to the CarB family.</text>
</comment>
<keyword evidence="19" id="KW-1185">Reference proteome</keyword>
<reference evidence="18 19" key="1">
    <citation type="journal article" date="2014" name="PLoS ONE">
        <title>The first complete genome sequence of the class fimbriimonadia in the phylum armatimonadetes.</title>
        <authorList>
            <person name="Hu Z.Y."/>
            <person name="Wang Y.Z."/>
            <person name="Im W.T."/>
            <person name="Wang S.Y."/>
            <person name="Zhao G.P."/>
            <person name="Zheng H.J."/>
            <person name="Quan Z.X."/>
        </authorList>
    </citation>
    <scope>NUCLEOTIDE SEQUENCE [LARGE SCALE GENOMIC DNA]</scope>
    <source>
        <strain evidence="18">Gsoil 348</strain>
    </source>
</reference>
<protein>
    <submittedName>
        <fullName evidence="18">Carbamoyl-phosphate synthase, large subunit</fullName>
    </submittedName>
</protein>
<evidence type="ECO:0000256" key="8">
    <source>
        <dbReference type="ARBA" id="ARBA00022741"/>
    </source>
</evidence>
<name>A0A068NW13_FIMGI</name>
<evidence type="ECO:0000256" key="14">
    <source>
        <dbReference type="ARBA" id="ARBA00048816"/>
    </source>
</evidence>
<gene>
    <name evidence="18" type="ORF">OP10G_4253</name>
</gene>
<dbReference type="GO" id="GO:0006541">
    <property type="term" value="P:glutamine metabolic process"/>
    <property type="evidence" value="ECO:0007669"/>
    <property type="project" value="TreeGrafter"/>
</dbReference>
<dbReference type="Pfam" id="PF02786">
    <property type="entry name" value="CPSase_L_D2"/>
    <property type="match status" value="1"/>
</dbReference>
<comment type="catalytic activity">
    <reaction evidence="14">
        <text>hydrogencarbonate + L-glutamine + 2 ATP + H2O = carbamoyl phosphate + L-glutamate + 2 ADP + phosphate + 2 H(+)</text>
        <dbReference type="Rhea" id="RHEA:18633"/>
        <dbReference type="ChEBI" id="CHEBI:15377"/>
        <dbReference type="ChEBI" id="CHEBI:15378"/>
        <dbReference type="ChEBI" id="CHEBI:17544"/>
        <dbReference type="ChEBI" id="CHEBI:29985"/>
        <dbReference type="ChEBI" id="CHEBI:30616"/>
        <dbReference type="ChEBI" id="CHEBI:43474"/>
        <dbReference type="ChEBI" id="CHEBI:58228"/>
        <dbReference type="ChEBI" id="CHEBI:58359"/>
        <dbReference type="ChEBI" id="CHEBI:456216"/>
        <dbReference type="EC" id="6.3.5.5"/>
    </reaction>
</comment>
<keyword evidence="5" id="KW-0028">Amino-acid biosynthesis</keyword>
<evidence type="ECO:0000256" key="5">
    <source>
        <dbReference type="ARBA" id="ARBA00022605"/>
    </source>
</evidence>
<dbReference type="InterPro" id="IPR016185">
    <property type="entry name" value="PreATP-grasp_dom_sf"/>
</dbReference>
<keyword evidence="11" id="KW-0665">Pyrimidine biosynthesis</keyword>
<dbReference type="SUPFAM" id="SSF52335">
    <property type="entry name" value="Methylglyoxal synthase-like"/>
    <property type="match status" value="1"/>
</dbReference>
<dbReference type="GO" id="GO:0046872">
    <property type="term" value="F:metal ion binding"/>
    <property type="evidence" value="ECO:0007669"/>
    <property type="project" value="UniProtKB-KW"/>
</dbReference>
<feature type="domain" description="ATP-grasp" evidence="16">
    <location>
        <begin position="122"/>
        <end position="312"/>
    </location>
</feature>
<proteinExistence type="inferred from homology"/>
<keyword evidence="4" id="KW-0436">Ligase</keyword>
<dbReference type="PRINTS" id="PR00098">
    <property type="entry name" value="CPSASE"/>
</dbReference>
<dbReference type="STRING" id="661478.OP10G_4253"/>
<dbReference type="FunFam" id="3.40.50.20:FF:000002">
    <property type="entry name" value="Carbamoyl-phosphate synthase large chain"/>
    <property type="match status" value="1"/>
</dbReference>
<evidence type="ECO:0000256" key="1">
    <source>
        <dbReference type="ARBA" id="ARBA00005077"/>
    </source>
</evidence>
<evidence type="ECO:0000256" key="10">
    <source>
        <dbReference type="ARBA" id="ARBA00022842"/>
    </source>
</evidence>
<dbReference type="SMART" id="SM00851">
    <property type="entry name" value="MGS"/>
    <property type="match status" value="1"/>
</dbReference>
<dbReference type="GO" id="GO:0004088">
    <property type="term" value="F:carbamoyl-phosphate synthase (glutamine-hydrolyzing) activity"/>
    <property type="evidence" value="ECO:0007669"/>
    <property type="project" value="UniProtKB-EC"/>
</dbReference>
<keyword evidence="9 15" id="KW-0067">ATP-binding</keyword>
<dbReference type="CDD" id="cd01424">
    <property type="entry name" value="MGS_CPS_II"/>
    <property type="match status" value="1"/>
</dbReference>
<comment type="catalytic activity">
    <reaction evidence="13">
        <text>hydrogencarbonate + NH4(+) + 2 ATP = carbamoyl phosphate + 2 ADP + phosphate + 2 H(+)</text>
        <dbReference type="Rhea" id="RHEA:18029"/>
        <dbReference type="ChEBI" id="CHEBI:15378"/>
        <dbReference type="ChEBI" id="CHEBI:17544"/>
        <dbReference type="ChEBI" id="CHEBI:28938"/>
        <dbReference type="ChEBI" id="CHEBI:30616"/>
        <dbReference type="ChEBI" id="CHEBI:43474"/>
        <dbReference type="ChEBI" id="CHEBI:58228"/>
        <dbReference type="ChEBI" id="CHEBI:456216"/>
        <dbReference type="EC" id="6.3.4.16"/>
    </reaction>
</comment>
<dbReference type="PANTHER" id="PTHR11405:SF53">
    <property type="entry name" value="CARBAMOYL-PHOSPHATE SYNTHASE [AMMONIA], MITOCHONDRIAL"/>
    <property type="match status" value="1"/>
</dbReference>
<organism evidence="18 19">
    <name type="scientific">Fimbriimonas ginsengisoli Gsoil 348</name>
    <dbReference type="NCBI Taxonomy" id="661478"/>
    <lineage>
        <taxon>Bacteria</taxon>
        <taxon>Bacillati</taxon>
        <taxon>Armatimonadota</taxon>
        <taxon>Fimbriimonadia</taxon>
        <taxon>Fimbriimonadales</taxon>
        <taxon>Fimbriimonadaceae</taxon>
        <taxon>Fimbriimonas</taxon>
    </lineage>
</organism>
<evidence type="ECO:0000256" key="3">
    <source>
        <dbReference type="ARBA" id="ARBA00022571"/>
    </source>
</evidence>
<evidence type="ECO:0000313" key="18">
    <source>
        <dbReference type="EMBL" id="AIE87621.1"/>
    </source>
</evidence>
<evidence type="ECO:0000256" key="2">
    <source>
        <dbReference type="ARBA" id="ARBA00009799"/>
    </source>
</evidence>
<evidence type="ECO:0000259" key="17">
    <source>
        <dbReference type="PROSITE" id="PS51855"/>
    </source>
</evidence>
<dbReference type="InterPro" id="IPR005483">
    <property type="entry name" value="CPSase_dom"/>
</dbReference>
<dbReference type="GO" id="GO:0004087">
    <property type="term" value="F:carbamoyl-phosphate synthase (ammonia) activity"/>
    <property type="evidence" value="ECO:0007669"/>
    <property type="project" value="UniProtKB-EC"/>
</dbReference>
<dbReference type="PROSITE" id="PS51855">
    <property type="entry name" value="MGS"/>
    <property type="match status" value="1"/>
</dbReference>
<dbReference type="Gene3D" id="3.30.1490.20">
    <property type="entry name" value="ATP-grasp fold, A domain"/>
    <property type="match status" value="1"/>
</dbReference>
<dbReference type="GO" id="GO:0006526">
    <property type="term" value="P:L-arginine biosynthetic process"/>
    <property type="evidence" value="ECO:0007669"/>
    <property type="project" value="UniProtKB-KW"/>
</dbReference>
<dbReference type="KEGG" id="fgi:OP10G_4253"/>
<evidence type="ECO:0000256" key="9">
    <source>
        <dbReference type="ARBA" id="ARBA00022840"/>
    </source>
</evidence>
<dbReference type="UniPathway" id="UPA00070">
    <property type="reaction ID" value="UER00115"/>
</dbReference>
<evidence type="ECO:0000256" key="15">
    <source>
        <dbReference type="PROSITE-ProRule" id="PRU00409"/>
    </source>
</evidence>
<dbReference type="InterPro" id="IPR005479">
    <property type="entry name" value="CPAse_ATP-bd"/>
</dbReference>
<evidence type="ECO:0000259" key="16">
    <source>
        <dbReference type="PROSITE" id="PS50975"/>
    </source>
</evidence>
<keyword evidence="3" id="KW-0055">Arginine biosynthesis</keyword>
<evidence type="ECO:0000256" key="7">
    <source>
        <dbReference type="ARBA" id="ARBA00022737"/>
    </source>
</evidence>
<dbReference type="NCBIfam" id="NF003671">
    <property type="entry name" value="PRK05294.1"/>
    <property type="match status" value="1"/>
</dbReference>
<dbReference type="InterPro" id="IPR013815">
    <property type="entry name" value="ATP_grasp_subdomain_1"/>
</dbReference>
<dbReference type="eggNOG" id="COG0458">
    <property type="taxonomic scope" value="Bacteria"/>
</dbReference>
<dbReference type="Gene3D" id="3.30.470.20">
    <property type="entry name" value="ATP-grasp fold, B domain"/>
    <property type="match status" value="2"/>
</dbReference>
<dbReference type="Pfam" id="PF02142">
    <property type="entry name" value="MGS"/>
    <property type="match status" value="1"/>
</dbReference>
<dbReference type="PROSITE" id="PS00867">
    <property type="entry name" value="CPSASE_2"/>
    <property type="match status" value="1"/>
</dbReference>
<dbReference type="Gene3D" id="3.40.50.20">
    <property type="match status" value="1"/>
</dbReference>
<dbReference type="Proteomes" id="UP000027982">
    <property type="component" value="Chromosome"/>
</dbReference>
<dbReference type="OrthoDB" id="9804197at2"/>
<sequence>MKPTVLVLGSGPIRIGQGIEFDYSCVHCVWSLREMGYRAIIVNNNPETVSTDFDTGDGLYFEPVTLEDVLDVIAHENPIGVVCQFGGQTAINLAQGLSDSGIAVLGTSPAAIASAEDREQFDALLEELDIPRPRGKGVRSLEQAKEIAREVGYPVLVRPSFVLGGRGMEIVFSEGQLEGFYREAEDANPGQPVLVDKYLLGKEAEVDVISDGEETLVPGIMEHIERAGVHSGDSMAVYPPVSLSANVQAQMVTSACKIARALGVKGLMNIQFVIQDEIAYVLEVNPRASRTVPYLSKVTGIRMVDLATRCMMGEKLRDMGYASGLWILSGSRSKNLEQGGEAPCALPEFADMFGLTERKPPTDAPGNILRESEFIGGAPSLPAPFLYAIKAPVFSFQKLGRVEPSLGPEMKSTGEILGIDNTFEGALYKALVASGINFKGDGCVLMTVRDDDKPMALEIARGLHESGRQIAATPGTADILQQAGIPCERVNKIQLGSPNILDLIMAGRVSLMINTPGLNETSESEAARIRRACIETGIPCVTSIDTAAALIRALEVFANPTSATCLRLEEYFA</sequence>
<dbReference type="GO" id="GO:0005524">
    <property type="term" value="F:ATP binding"/>
    <property type="evidence" value="ECO:0007669"/>
    <property type="project" value="UniProtKB-UniRule"/>
</dbReference>
<evidence type="ECO:0000256" key="6">
    <source>
        <dbReference type="ARBA" id="ARBA00022723"/>
    </source>
</evidence>
<dbReference type="SUPFAM" id="SSF56059">
    <property type="entry name" value="Glutathione synthetase ATP-binding domain-like"/>
    <property type="match status" value="2"/>
</dbReference>